<comment type="caution">
    <text evidence="1">The sequence shown here is derived from an EMBL/GenBank/DDBJ whole genome shotgun (WGS) entry which is preliminary data.</text>
</comment>
<sequence length="1568" mass="171492">MAPVDIATPLPGAGEGARATTTATRPTNGNRRGSLLSRVVSSVRSLHNPENNAANDDDDDSGSDTSSLREFNRHLSRLQSNATEGGFNLDTVMAGKAERERKEGKKERRIDVGWKGLCVRGVGADVVYAEDLASIFNPATKRNDRKRAAAGKLPNATLESAGAASEKPPSAAHGADHGRGHGHPSPTLSSASSDTVAIAPAQSEKKNNGAGATSSSSKSESELGNNEKYLLRDFTGVLKSGEMCLVLGRPGAGCTTFMKVISNIRQGYAGVDGEVWYGTMDSKEARKYSGDIVFVDENETHYPDLTVAQTLKFALHMKTPSSKGRPEGVSREEYESDYYQLLMQTFGIEHTADTKVGDSAVRGVSGGERKRVTLAEALVTRAPVMCIDQGSRGLDASNALELVKTIRAFVNHTKSTSFMTLYQAGNDLYELFDKVLVIASGYCIFYGPLKDARPYFENMGFVVSPGANLSDYLTAVTVATERVIAQGKKGEVPNTAEEFARAYWNSEVRANAVKEYEEFVTDERTRQARTEEFKESFVIQKNKHVSPKSLYTTTIFTQVAAATKRQYALTWNDKASLGIKYGGLMVQAIILGSLFYMIPQNTNGLFTKAGILFLILLVNSLLGLGEVVSSFKGRSILAKHKSLALYRPTALILAQVMVDIPVVAGQVTVFILPIYFMSQLKQTAGAFFTLWILTYVTTHALLAQFRLIGYSFPSFDGAGAVSGILLGLNIITMGYLVPASQFKPWIGWVSFALSDGYVWFYSLKDYDPKHADHDSLPLSSTLSTTPHSLEAAFANEFEGVDLPCVTPSLVPYGAGYPTSGTGVTCTVQGSTTGSTQVLGNAYIKSAYGYSVSNKWRDFGIVIVWWIAYLVLTCLAVERLKAAGSAKSYLLFRRPNKQSKHMAASGAADEEKGAGQSNVKQAANVRLDQDMQIEKSDTLFSWKNLNYTVPVKGGHRQLLNNIQGYTKPGTLTALMGSSGAGKTTLLDVLALRKEEGKVEGDILVDGRELGPSFQRTCGYVSQMDIHEPTQSIREAFLFSARLRQPANTPLAEIEAYVESVINILELSELADACIGVPGAGLSIEQRKRCTIGVELVAKPKLLFLDEPTSGLDGQSAFNILRFLRKLADAGQSMLVTVHQPSALLFDQFDQLLLLAKGGRVVYNGPLGEHSSTMKEYFASKGMDCPEGANPAEFMIDVVSGSKSKGNDWAQIWLDSEEYKRISKELDSVNEEAKAKPPSFKEDGLYYAAPLSMQLRLVIARQWSAMVRTPPYILGRFGLVIGSALITGLSFLQMRNDVLSVQNRLLAVFNAMFVAPGMFNIIQPFFIGARTLYQTREAPSKMFGWFPWTTAMIITEIPWMLLAMTVNWTVWYLITFPVGQMTDPAHAGAFFVQAMIYGLWIASFAQLVAAICPTPESAALLNSVPLGLLSSFSGVLVPYAQITAFWRYWLYYLDAWTYILGAEVFFVNHNVEIYCTEDQFSTMVAPAGQTCGAYLSSFLASAAGYVDNPNDTGTCRYCQYRNGDEYLATVNLSPSYTGWRNVGISMIFVMAQWAGIYAVMAYKSRDRKKR</sequence>
<protein>
    <submittedName>
        <fullName evidence="1">Uncharacterized protein</fullName>
    </submittedName>
</protein>
<organism evidence="1 2">
    <name type="scientific">Naganishia onofrii</name>
    <dbReference type="NCBI Taxonomy" id="1851511"/>
    <lineage>
        <taxon>Eukaryota</taxon>
        <taxon>Fungi</taxon>
        <taxon>Dikarya</taxon>
        <taxon>Basidiomycota</taxon>
        <taxon>Agaricomycotina</taxon>
        <taxon>Tremellomycetes</taxon>
        <taxon>Filobasidiales</taxon>
        <taxon>Filobasidiaceae</taxon>
        <taxon>Naganishia</taxon>
    </lineage>
</organism>
<dbReference type="EMBL" id="JASBWV010000041">
    <property type="protein sequence ID" value="KAJ9115788.1"/>
    <property type="molecule type" value="Genomic_DNA"/>
</dbReference>
<gene>
    <name evidence="1" type="ORF">QFC24_006896</name>
</gene>
<accession>A0ACC2WWE6</accession>
<proteinExistence type="predicted"/>
<evidence type="ECO:0000313" key="1">
    <source>
        <dbReference type="EMBL" id="KAJ9115788.1"/>
    </source>
</evidence>
<reference evidence="1" key="1">
    <citation type="submission" date="2023-04" db="EMBL/GenBank/DDBJ databases">
        <title>Draft Genome sequencing of Naganishia species isolated from polar environments using Oxford Nanopore Technology.</title>
        <authorList>
            <person name="Leo P."/>
            <person name="Venkateswaran K."/>
        </authorList>
    </citation>
    <scope>NUCLEOTIDE SEQUENCE</scope>
    <source>
        <strain evidence="1">DBVPG 5303</strain>
    </source>
</reference>
<name>A0ACC2WWE6_9TREE</name>
<evidence type="ECO:0000313" key="2">
    <source>
        <dbReference type="Proteomes" id="UP001234202"/>
    </source>
</evidence>
<dbReference type="Proteomes" id="UP001234202">
    <property type="component" value="Unassembled WGS sequence"/>
</dbReference>
<keyword evidence="2" id="KW-1185">Reference proteome</keyword>